<accession>A0A3M7RCK9</accession>
<dbReference type="InterPro" id="IPR036553">
    <property type="entry name" value="RPTC_insert"/>
</dbReference>
<evidence type="ECO:0000256" key="6">
    <source>
        <dbReference type="ARBA" id="ARBA00024481"/>
    </source>
</evidence>
<comment type="catalytic activity">
    <reaction evidence="6">
        <text>a 3'-end 3'-phospho-ribonucleotide-RNA + ATP = a 3'-end 2',3'-cyclophospho-ribonucleotide-RNA + AMP + diphosphate</text>
        <dbReference type="Rhea" id="RHEA:23976"/>
        <dbReference type="Rhea" id="RHEA-COMP:10463"/>
        <dbReference type="Rhea" id="RHEA-COMP:10464"/>
        <dbReference type="ChEBI" id="CHEBI:30616"/>
        <dbReference type="ChEBI" id="CHEBI:33019"/>
        <dbReference type="ChEBI" id="CHEBI:83062"/>
        <dbReference type="ChEBI" id="CHEBI:83064"/>
        <dbReference type="ChEBI" id="CHEBI:456215"/>
        <dbReference type="EC" id="6.5.1.4"/>
    </reaction>
</comment>
<keyword evidence="10" id="KW-0067">ATP-binding</keyword>
<feature type="binding site" evidence="10">
    <location>
        <position position="102"/>
    </location>
    <ligand>
        <name>ATP</name>
        <dbReference type="ChEBI" id="CHEBI:30616"/>
    </ligand>
</feature>
<evidence type="ECO:0000256" key="3">
    <source>
        <dbReference type="ARBA" id="ARBA00021428"/>
    </source>
</evidence>
<evidence type="ECO:0000256" key="8">
    <source>
        <dbReference type="ARBA" id="ARBA00045867"/>
    </source>
</evidence>
<proteinExistence type="inferred from homology"/>
<dbReference type="Proteomes" id="UP000276133">
    <property type="component" value="Unassembled WGS sequence"/>
</dbReference>
<evidence type="ECO:0000313" key="14">
    <source>
        <dbReference type="Proteomes" id="UP000276133"/>
    </source>
</evidence>
<dbReference type="InterPro" id="IPR017770">
    <property type="entry name" value="RNA3'_term_phos_cyc_type_1"/>
</dbReference>
<dbReference type="PANTHER" id="PTHR11096">
    <property type="entry name" value="RNA 3' TERMINAL PHOSPHATE CYCLASE"/>
    <property type="match status" value="1"/>
</dbReference>
<dbReference type="AlphaFoldDB" id="A0A3M7RCK9"/>
<evidence type="ECO:0000256" key="5">
    <source>
        <dbReference type="ARBA" id="ARBA00022741"/>
    </source>
</evidence>
<feature type="domain" description="RNA 3'-terminal phosphate cyclase" evidence="11">
    <location>
        <begin position="10"/>
        <end position="334"/>
    </location>
</feature>
<comment type="similarity">
    <text evidence="1">Belongs to the RNA 3'-terminal cyclase family. Type 1 subfamily.</text>
</comment>
<evidence type="ECO:0000259" key="12">
    <source>
        <dbReference type="Pfam" id="PF05189"/>
    </source>
</evidence>
<dbReference type="InterPro" id="IPR013792">
    <property type="entry name" value="RNA3'P_cycl/enolpyr_Trfase_a/b"/>
</dbReference>
<feature type="domain" description="RNA 3'-terminal phosphate cyclase insert" evidence="12">
    <location>
        <begin position="183"/>
        <end position="281"/>
    </location>
</feature>
<gene>
    <name evidence="13" type="ORF">BpHYR1_011246</name>
</gene>
<dbReference type="InterPro" id="IPR037136">
    <property type="entry name" value="RNA3'_phos_cyclase_dom_sf"/>
</dbReference>
<dbReference type="EMBL" id="REGN01003717">
    <property type="protein sequence ID" value="RNA21169.1"/>
    <property type="molecule type" value="Genomic_DNA"/>
</dbReference>
<dbReference type="FunFam" id="3.30.360.20:FF:000002">
    <property type="entry name" value="RNA terminal phosphate cyclase-like 1"/>
    <property type="match status" value="1"/>
</dbReference>
<evidence type="ECO:0000256" key="9">
    <source>
        <dbReference type="PIRSR" id="PIRSR005378-1"/>
    </source>
</evidence>
<sequence length="354" mass="38329">MSLPSIDGSYLEGGGQILRISTALSVLLKKPIKVEKIRAGRKDGGLKPQHLTGIKLLREISDAKLSGAEIKSMEINFNPEKLKSGSFMADTKTAGSVGLLIQSALPCLIFSESECQLHLRGGTNADHSPQIDYFENIFKPIAFRMGIDFDLEVLRRGFYPQGGGEVYVKTKPVIKLKPIELVEFGKVNKINGRAFVAGSLPIKIAERMSETATNLFKSVYPDILANIEVVKERKSIGNGCGIFITAETTSGCFLAGSALGSKGVPAEHVAQEAVDSLVHDLECEACVDQYLQDQLIIFMALAEGKSRIKAGPLTLHTKTAIHFTELLTGTNFNISSVDSKTNIIECNGIGFKIN</sequence>
<dbReference type="Gene3D" id="3.65.10.20">
    <property type="entry name" value="RNA 3'-terminal phosphate cyclase domain"/>
    <property type="match status" value="1"/>
</dbReference>
<dbReference type="PROSITE" id="PS01287">
    <property type="entry name" value="RTC"/>
    <property type="match status" value="1"/>
</dbReference>
<dbReference type="STRING" id="10195.A0A3M7RCK9"/>
<dbReference type="SUPFAM" id="SSF55205">
    <property type="entry name" value="EPT/RTPC-like"/>
    <property type="match status" value="2"/>
</dbReference>
<dbReference type="PANTHER" id="PTHR11096:SF0">
    <property type="entry name" value="RNA 3'-TERMINAL PHOSPHATE CYCLASE"/>
    <property type="match status" value="1"/>
</dbReference>
<dbReference type="Pfam" id="PF01137">
    <property type="entry name" value="RTC"/>
    <property type="match status" value="1"/>
</dbReference>
<dbReference type="CDD" id="cd00874">
    <property type="entry name" value="RNA_Cyclase_Class_II"/>
    <property type="match status" value="1"/>
</dbReference>
<reference evidence="13 14" key="1">
    <citation type="journal article" date="2018" name="Sci. Rep.">
        <title>Genomic signatures of local adaptation to the degree of environmental predictability in rotifers.</title>
        <authorList>
            <person name="Franch-Gras L."/>
            <person name="Hahn C."/>
            <person name="Garcia-Roger E.M."/>
            <person name="Carmona M.J."/>
            <person name="Serra M."/>
            <person name="Gomez A."/>
        </authorList>
    </citation>
    <scope>NUCLEOTIDE SEQUENCE [LARGE SCALE GENOMIC DNA]</scope>
    <source>
        <strain evidence="13">HYR1</strain>
    </source>
</reference>
<dbReference type="Gene3D" id="3.30.360.20">
    <property type="entry name" value="RNA 3'-terminal phosphate cyclase, insert domain"/>
    <property type="match status" value="1"/>
</dbReference>
<dbReference type="NCBIfam" id="TIGR03399">
    <property type="entry name" value="RNA_3prim_cycl"/>
    <property type="match status" value="1"/>
</dbReference>
<dbReference type="OrthoDB" id="25029at2759"/>
<evidence type="ECO:0000259" key="11">
    <source>
        <dbReference type="Pfam" id="PF01137"/>
    </source>
</evidence>
<keyword evidence="5 10" id="KW-0547">Nucleotide-binding</keyword>
<feature type="active site" description="Tele-AMP-histidine intermediate" evidence="9">
    <location>
        <position position="316"/>
    </location>
</feature>
<dbReference type="InterPro" id="IPR020719">
    <property type="entry name" value="RNA3'_term_phos_cycl-like_CS"/>
</dbReference>
<comment type="function">
    <text evidence="8">Catalyzes the conversion of 3'-phosphate to a 2',3'-cyclic phosphodiester at the end of RNA. The mechanism of action of the enzyme occurs in 3 steps: (A) adenylation of the enzyme by ATP; (B) transfer of adenylate to an RNA-N3'P to produce RNA-N3'PP5'A; (C) and attack of the adjacent 2'-hydroxyl on the 3'-phosphorus in the diester linkage to produce the cyclic end product. Likely functions in some aspects of cellular RNA processing. Function plays an important role in regulating axon regeneration by inhibiting central nervous system (CNS) axon regeneration following optic nerve injury.</text>
</comment>
<evidence type="ECO:0000256" key="4">
    <source>
        <dbReference type="ARBA" id="ARBA00022598"/>
    </source>
</evidence>
<name>A0A3M7RCK9_BRAPC</name>
<dbReference type="GO" id="GO:0006396">
    <property type="term" value="P:RNA processing"/>
    <property type="evidence" value="ECO:0007669"/>
    <property type="project" value="InterPro"/>
</dbReference>
<evidence type="ECO:0000256" key="10">
    <source>
        <dbReference type="PIRSR" id="PIRSR005378-2"/>
    </source>
</evidence>
<organism evidence="13 14">
    <name type="scientific">Brachionus plicatilis</name>
    <name type="common">Marine rotifer</name>
    <name type="synonym">Brachionus muelleri</name>
    <dbReference type="NCBI Taxonomy" id="10195"/>
    <lineage>
        <taxon>Eukaryota</taxon>
        <taxon>Metazoa</taxon>
        <taxon>Spiralia</taxon>
        <taxon>Gnathifera</taxon>
        <taxon>Rotifera</taxon>
        <taxon>Eurotatoria</taxon>
        <taxon>Monogononta</taxon>
        <taxon>Pseudotrocha</taxon>
        <taxon>Ploima</taxon>
        <taxon>Brachionidae</taxon>
        <taxon>Brachionus</taxon>
    </lineage>
</organism>
<evidence type="ECO:0000256" key="2">
    <source>
        <dbReference type="ARBA" id="ARBA00012725"/>
    </source>
</evidence>
<protein>
    <recommendedName>
        <fullName evidence="3">RNA 3'-terminal phosphate cyclase</fullName>
        <ecNumber evidence="2">6.5.1.4</ecNumber>
    </recommendedName>
    <alternativeName>
        <fullName evidence="7">RNA terminal phosphate cyclase domain-containing protein 1</fullName>
    </alternativeName>
</protein>
<dbReference type="GO" id="GO:0005524">
    <property type="term" value="F:ATP binding"/>
    <property type="evidence" value="ECO:0007669"/>
    <property type="project" value="UniProtKB-KW"/>
</dbReference>
<dbReference type="Pfam" id="PF05189">
    <property type="entry name" value="RTC_insert"/>
    <property type="match status" value="1"/>
</dbReference>
<comment type="caution">
    <text evidence="13">The sequence shown here is derived from an EMBL/GenBank/DDBJ whole genome shotgun (WGS) entry which is preliminary data.</text>
</comment>
<feature type="binding site" evidence="10">
    <location>
        <begin position="290"/>
        <end position="294"/>
    </location>
    <ligand>
        <name>ATP</name>
        <dbReference type="ChEBI" id="CHEBI:30616"/>
    </ligand>
</feature>
<dbReference type="PIRSF" id="PIRSF005378">
    <property type="entry name" value="RNA3'_term_phos_cycl_euk"/>
    <property type="match status" value="1"/>
</dbReference>
<evidence type="ECO:0000256" key="7">
    <source>
        <dbReference type="ARBA" id="ARBA00032543"/>
    </source>
</evidence>
<dbReference type="HAMAP" id="MF_00200">
    <property type="entry name" value="RTC"/>
    <property type="match status" value="1"/>
</dbReference>
<keyword evidence="4 13" id="KW-0436">Ligase</keyword>
<evidence type="ECO:0000256" key="1">
    <source>
        <dbReference type="ARBA" id="ARBA00009206"/>
    </source>
</evidence>
<dbReference type="GO" id="GO:0003963">
    <property type="term" value="F:RNA-3'-phosphate cyclase activity"/>
    <property type="evidence" value="ECO:0007669"/>
    <property type="project" value="UniProtKB-EC"/>
</dbReference>
<dbReference type="InterPro" id="IPR013791">
    <property type="entry name" value="RNA3'-term_phos_cycl_insert"/>
</dbReference>
<dbReference type="EC" id="6.5.1.4" evidence="2"/>
<dbReference type="InterPro" id="IPR023797">
    <property type="entry name" value="RNA3'_phos_cyclase_dom"/>
</dbReference>
<dbReference type="InterPro" id="IPR000228">
    <property type="entry name" value="RNA3'_term_phos_cyc"/>
</dbReference>
<dbReference type="GO" id="GO:0005634">
    <property type="term" value="C:nucleus"/>
    <property type="evidence" value="ECO:0007669"/>
    <property type="project" value="TreeGrafter"/>
</dbReference>
<keyword evidence="14" id="KW-1185">Reference proteome</keyword>
<evidence type="ECO:0000313" key="13">
    <source>
        <dbReference type="EMBL" id="RNA21169.1"/>
    </source>
</evidence>